<feature type="transmembrane region" description="Helical" evidence="1">
    <location>
        <begin position="81"/>
        <end position="105"/>
    </location>
</feature>
<dbReference type="InterPro" id="IPR002749">
    <property type="entry name" value="DUF63"/>
</dbReference>
<dbReference type="Pfam" id="PF01889">
    <property type="entry name" value="DUF63"/>
    <property type="match status" value="1"/>
</dbReference>
<feature type="transmembrane region" description="Helical" evidence="1">
    <location>
        <begin position="208"/>
        <end position="231"/>
    </location>
</feature>
<keyword evidence="1" id="KW-1133">Transmembrane helix</keyword>
<proteinExistence type="predicted"/>
<keyword evidence="1" id="KW-0472">Membrane</keyword>
<organism evidence="2 3">
    <name type="scientific">Methanobacterium spitsbergense</name>
    <dbReference type="NCBI Taxonomy" id="2874285"/>
    <lineage>
        <taxon>Archaea</taxon>
        <taxon>Methanobacteriati</taxon>
        <taxon>Methanobacteriota</taxon>
        <taxon>Methanomada group</taxon>
        <taxon>Methanobacteria</taxon>
        <taxon>Methanobacteriales</taxon>
        <taxon>Methanobacteriaceae</taxon>
        <taxon>Methanobacterium</taxon>
    </lineage>
</organism>
<keyword evidence="1" id="KW-0812">Transmembrane</keyword>
<sequence>MIFDFFQGILEYIRQNFVYLHPGYTILNTVVFGIILGISILLIIKMFKYIKKDPADLMIPLIPFIFFGSSARALVDNNIYPLTYILVTPGLYIFTGLMAIFTVLASVYIERKTNFDYRYIILTVGAVICIPNILFMGPINIIATLQVVGVWALISSIFVLLKNKWSLLKNKFNLSVLMAHLFDASSTYIAVDFYGYSEQHVLPSALTGLVGSAIVMFPLKIAVILGALYIIDSYIEDRTIANMLKLAIFILGLAPGLRNFLSLIMGT</sequence>
<dbReference type="PANTHER" id="PTHR40700:SF1">
    <property type="entry name" value="DUF63 DOMAIN-CONTAINING PROTEIN"/>
    <property type="match status" value="1"/>
</dbReference>
<accession>A0A8T5USJ1</accession>
<dbReference type="AlphaFoldDB" id="A0A8T5USJ1"/>
<comment type="caution">
    <text evidence="2">The sequence shown here is derived from an EMBL/GenBank/DDBJ whole genome shotgun (WGS) entry which is preliminary data.</text>
</comment>
<dbReference type="Proteomes" id="UP000825933">
    <property type="component" value="Unassembled WGS sequence"/>
</dbReference>
<feature type="transmembrane region" description="Helical" evidence="1">
    <location>
        <begin position="141"/>
        <end position="161"/>
    </location>
</feature>
<dbReference type="PANTHER" id="PTHR40700">
    <property type="entry name" value="HYPOTHETICAL MEMBRANE PROTEIN, CONSERVED, DUF63 FAMILY"/>
    <property type="match status" value="1"/>
</dbReference>
<feature type="transmembrane region" description="Helical" evidence="1">
    <location>
        <begin position="56"/>
        <end position="75"/>
    </location>
</feature>
<evidence type="ECO:0000313" key="2">
    <source>
        <dbReference type="EMBL" id="MBZ2165097.1"/>
    </source>
</evidence>
<feature type="transmembrane region" description="Helical" evidence="1">
    <location>
        <begin position="243"/>
        <end position="265"/>
    </location>
</feature>
<evidence type="ECO:0000313" key="3">
    <source>
        <dbReference type="Proteomes" id="UP000825933"/>
    </source>
</evidence>
<gene>
    <name evidence="2" type="ORF">K8N75_03440</name>
</gene>
<feature type="transmembrane region" description="Helical" evidence="1">
    <location>
        <begin position="173"/>
        <end position="196"/>
    </location>
</feature>
<protein>
    <submittedName>
        <fullName evidence="2">DUF63 family protein</fullName>
    </submittedName>
</protein>
<keyword evidence="3" id="KW-1185">Reference proteome</keyword>
<dbReference type="RefSeq" id="WP_223790724.1">
    <property type="nucleotide sequence ID" value="NZ_JAIOUQ010000003.1"/>
</dbReference>
<reference evidence="3" key="1">
    <citation type="journal article" date="2022" name="Microbiol. Resour. Announc.">
        <title>Draft Genome Sequence of a Methanogenic Archaeon from West Spitsbergen Permafrost.</title>
        <authorList>
            <person name="Trubitsyn V."/>
            <person name="Rivkina E."/>
            <person name="Shcherbakova V."/>
        </authorList>
    </citation>
    <scope>NUCLEOTIDE SEQUENCE [LARGE SCALE GENOMIC DNA]</scope>
    <source>
        <strain evidence="3">VT</strain>
    </source>
</reference>
<name>A0A8T5USJ1_9EURY</name>
<dbReference type="EMBL" id="JAIOUQ010000003">
    <property type="protein sequence ID" value="MBZ2165097.1"/>
    <property type="molecule type" value="Genomic_DNA"/>
</dbReference>
<feature type="transmembrane region" description="Helical" evidence="1">
    <location>
        <begin position="117"/>
        <end position="135"/>
    </location>
</feature>
<feature type="transmembrane region" description="Helical" evidence="1">
    <location>
        <begin position="24"/>
        <end position="44"/>
    </location>
</feature>
<evidence type="ECO:0000256" key="1">
    <source>
        <dbReference type="SAM" id="Phobius"/>
    </source>
</evidence>